<organism evidence="1 2">
    <name type="scientific">Sinomicrobium oceani</name>
    <dbReference type="NCBI Taxonomy" id="1150368"/>
    <lineage>
        <taxon>Bacteria</taxon>
        <taxon>Pseudomonadati</taxon>
        <taxon>Bacteroidota</taxon>
        <taxon>Flavobacteriia</taxon>
        <taxon>Flavobacteriales</taxon>
        <taxon>Flavobacteriaceae</taxon>
        <taxon>Sinomicrobium</taxon>
    </lineage>
</organism>
<keyword evidence="2" id="KW-1185">Reference proteome</keyword>
<evidence type="ECO:0000313" key="2">
    <source>
        <dbReference type="Proteomes" id="UP000182248"/>
    </source>
</evidence>
<protein>
    <submittedName>
        <fullName evidence="1">Uncharacterized protein</fullName>
    </submittedName>
</protein>
<sequence>MFSEHNFQLFCVLSNSEAGTCSTPVFRNGNSILYSYGIHNICSQKISNGMLLFSVIRTDPFRKTKGDRSSDKKIVIHHNVPIVP</sequence>
<dbReference type="EMBL" id="FPJE01000026">
    <property type="protein sequence ID" value="SFW71906.1"/>
    <property type="molecule type" value="Genomic_DNA"/>
</dbReference>
<dbReference type="Proteomes" id="UP000182248">
    <property type="component" value="Unassembled WGS sequence"/>
</dbReference>
<evidence type="ECO:0000313" key="1">
    <source>
        <dbReference type="EMBL" id="SFW71906.1"/>
    </source>
</evidence>
<reference evidence="1 2" key="1">
    <citation type="submission" date="2016-11" db="EMBL/GenBank/DDBJ databases">
        <authorList>
            <person name="Jaros S."/>
            <person name="Januszkiewicz K."/>
            <person name="Wedrychowicz H."/>
        </authorList>
    </citation>
    <scope>NUCLEOTIDE SEQUENCE [LARGE SCALE GENOMIC DNA]</scope>
    <source>
        <strain evidence="1 2">CGMCC 1.12145</strain>
    </source>
</reference>
<dbReference type="STRING" id="1150368.SAMN02927921_03618"/>
<dbReference type="AlphaFoldDB" id="A0A1K1RI15"/>
<proteinExistence type="predicted"/>
<name>A0A1K1RI15_9FLAO</name>
<accession>A0A1K1RI15</accession>
<gene>
    <name evidence="1" type="ORF">SAMN02927921_03618</name>
</gene>